<proteinExistence type="predicted"/>
<dbReference type="EMBL" id="KZ821222">
    <property type="protein sequence ID" value="PYH48144.1"/>
    <property type="molecule type" value="Genomic_DNA"/>
</dbReference>
<organism evidence="1 2">
    <name type="scientific">Aspergillus saccharolyticus JOP 1030-1</name>
    <dbReference type="NCBI Taxonomy" id="1450539"/>
    <lineage>
        <taxon>Eukaryota</taxon>
        <taxon>Fungi</taxon>
        <taxon>Dikarya</taxon>
        <taxon>Ascomycota</taxon>
        <taxon>Pezizomycotina</taxon>
        <taxon>Eurotiomycetes</taxon>
        <taxon>Eurotiomycetidae</taxon>
        <taxon>Eurotiales</taxon>
        <taxon>Aspergillaceae</taxon>
        <taxon>Aspergillus</taxon>
        <taxon>Aspergillus subgen. Circumdati</taxon>
    </lineage>
</organism>
<name>A0A318ZNP5_9EURO</name>
<keyword evidence="2" id="KW-1185">Reference proteome</keyword>
<dbReference type="OrthoDB" id="4167490at2759"/>
<gene>
    <name evidence="1" type="ORF">BP01DRAFT_389433</name>
</gene>
<accession>A0A318ZNP5</accession>
<evidence type="ECO:0000313" key="2">
    <source>
        <dbReference type="Proteomes" id="UP000248349"/>
    </source>
</evidence>
<dbReference type="Proteomes" id="UP000248349">
    <property type="component" value="Unassembled WGS sequence"/>
</dbReference>
<dbReference type="AlphaFoldDB" id="A0A318ZNP5"/>
<dbReference type="RefSeq" id="XP_025434126.1">
    <property type="nucleotide sequence ID" value="XM_025577921.1"/>
</dbReference>
<dbReference type="GeneID" id="37079150"/>
<protein>
    <submittedName>
        <fullName evidence="1">Uncharacterized protein</fullName>
    </submittedName>
</protein>
<reference evidence="1 2" key="1">
    <citation type="submission" date="2016-12" db="EMBL/GenBank/DDBJ databases">
        <title>The genomes of Aspergillus section Nigri reveals drivers in fungal speciation.</title>
        <authorList>
            <consortium name="DOE Joint Genome Institute"/>
            <person name="Vesth T.C."/>
            <person name="Nybo J."/>
            <person name="Theobald S."/>
            <person name="Brandl J."/>
            <person name="Frisvad J.C."/>
            <person name="Nielsen K.F."/>
            <person name="Lyhne E.K."/>
            <person name="Kogle M.E."/>
            <person name="Kuo A."/>
            <person name="Riley R."/>
            <person name="Clum A."/>
            <person name="Nolan M."/>
            <person name="Lipzen A."/>
            <person name="Salamov A."/>
            <person name="Henrissat B."/>
            <person name="Wiebenga A."/>
            <person name="De Vries R.P."/>
            <person name="Grigoriev I.V."/>
            <person name="Mortensen U.H."/>
            <person name="Andersen M.R."/>
            <person name="Baker S.E."/>
        </authorList>
    </citation>
    <scope>NUCLEOTIDE SEQUENCE [LARGE SCALE GENOMIC DNA]</scope>
    <source>
        <strain evidence="1 2">JOP 1030-1</strain>
    </source>
</reference>
<dbReference type="STRING" id="1450539.A0A318ZNP5"/>
<evidence type="ECO:0000313" key="1">
    <source>
        <dbReference type="EMBL" id="PYH48144.1"/>
    </source>
</evidence>
<sequence length="380" mass="42543">MNSIPPSNQATVVSRLESLPVEIIQTIFLHSLEINLPRASPRLGEALSSATIYIWLIRLAFSSTNAGVDRDFFTKEFLPYPLDLKLGLSPVQRRDLQTTLLACRWCTLPLMRRCQREYLLHTLRQKCRPGVDFVYYRPEDEATLHSLLNEEDSSSSSLLSSITTGQTIATNPGKGDLILLAHPATSTTTKTHPHKLALYPQNGALQIRSPNDIYTSTHPFSPTSSAHPTTYRLPSCVTPSGTGPLHARIPDKLLHPPFTPSKLEFLQLLCSADAYIDETPAHDRSRRALRQTIRDREFGAFCTLLQMQVRVPWYGFPVPWPVSGNHLCAAVKYADPTGVGEDGFVRVLVRERWGDLWGEEEKGKARELLLQMGFVGEEEG</sequence>